<sequence>MRSGRSVSRGRSQPPEDNHADEPQTELQQLNETIAALSRRKAELEDVVEDNARSHSTRRQGRSRVDEYIERDVYDDETPSEGSYNSDAEKYQLTADASSTTVVQPARNAFGDSGGQGPSRSSTTTKSGGATSTRGGYVSEPTRVPKAVPAPTFTSTQPAGESVGGGLPALSFIKGPQDKPGLLKKIFASKAASPEVDKDEVLAHNMSILVGGVIAFAGKYFKNEIAANKRKAFFDELLTQDNKHLLRYLGCLAIAGNQGEKSWVKLLTEEPTREALAVGVLGRGLKEHVFAELWFGGRSAQVAKLDKLEKDEAFGNLDGFSRTEKRAEVVKAFVTQKEESANKCELETGCAKVALSLDTMLKPFLDPKKPGKAEERQKGLYDIVYFAGRLSRIMRQAPDVVYYWPPTFKDEEFEPSRMEVFNLKDMILKSPYEKTKVQGIERAIVREGHKDDNTEAIVQIVCFPGLVAYRQYGGGTGGKEIEAEQSRGTIREPDDVRRARAYRVRNGVEEIPDPSSHGFRSRLVCKSVVHLIWGKQRLLTREAGTSAHIDAVREGPAGMKKYEEDYKEYKELYDIAESRWAQDE</sequence>
<dbReference type="GeneID" id="71991641"/>
<dbReference type="EMBL" id="CP090172">
    <property type="protein sequence ID" value="UJO22449.1"/>
    <property type="molecule type" value="Genomic_DNA"/>
</dbReference>
<feature type="region of interest" description="Disordered" evidence="1">
    <location>
        <begin position="44"/>
        <end position="162"/>
    </location>
</feature>
<evidence type="ECO:0000256" key="1">
    <source>
        <dbReference type="SAM" id="MobiDB-lite"/>
    </source>
</evidence>
<reference evidence="2" key="1">
    <citation type="submission" date="2021-12" db="EMBL/GenBank/DDBJ databases">
        <authorList>
            <person name="Zaccaron A."/>
            <person name="Stergiopoulos I."/>
        </authorList>
    </citation>
    <scope>NUCLEOTIDE SEQUENCE</scope>
    <source>
        <strain evidence="2">Race5_Kim</strain>
    </source>
</reference>
<gene>
    <name evidence="2" type="ORF">CLAFUR5_11763</name>
</gene>
<dbReference type="Proteomes" id="UP000756132">
    <property type="component" value="Chromosome 10"/>
</dbReference>
<evidence type="ECO:0000313" key="2">
    <source>
        <dbReference type="EMBL" id="UJO22449.1"/>
    </source>
</evidence>
<reference evidence="2" key="2">
    <citation type="journal article" date="2022" name="Microb. Genom.">
        <title>A chromosome-scale genome assembly of the tomato pathogen Cladosporium fulvum reveals a compartmentalized genome architecture and the presence of a dispensable chromosome.</title>
        <authorList>
            <person name="Zaccaron A.Z."/>
            <person name="Chen L.H."/>
            <person name="Samaras A."/>
            <person name="Stergiopoulos I."/>
        </authorList>
    </citation>
    <scope>NUCLEOTIDE SEQUENCE</scope>
    <source>
        <strain evidence="2">Race5_Kim</strain>
    </source>
</reference>
<dbReference type="AlphaFoldDB" id="A0A9Q8UU04"/>
<accession>A0A9Q8UU04</accession>
<evidence type="ECO:0000313" key="3">
    <source>
        <dbReference type="Proteomes" id="UP000756132"/>
    </source>
</evidence>
<feature type="region of interest" description="Disordered" evidence="1">
    <location>
        <begin position="1"/>
        <end position="25"/>
    </location>
</feature>
<name>A0A9Q8UU04_PASFU</name>
<dbReference type="RefSeq" id="XP_047766815.1">
    <property type="nucleotide sequence ID" value="XM_047910911.1"/>
</dbReference>
<dbReference type="KEGG" id="ffu:CLAFUR5_11763"/>
<feature type="compositionally biased region" description="Low complexity" evidence="1">
    <location>
        <begin position="118"/>
        <end position="136"/>
    </location>
</feature>
<proteinExistence type="predicted"/>
<keyword evidence="3" id="KW-1185">Reference proteome</keyword>
<organism evidence="2 3">
    <name type="scientific">Passalora fulva</name>
    <name type="common">Tomato leaf mold</name>
    <name type="synonym">Cladosporium fulvum</name>
    <dbReference type="NCBI Taxonomy" id="5499"/>
    <lineage>
        <taxon>Eukaryota</taxon>
        <taxon>Fungi</taxon>
        <taxon>Dikarya</taxon>
        <taxon>Ascomycota</taxon>
        <taxon>Pezizomycotina</taxon>
        <taxon>Dothideomycetes</taxon>
        <taxon>Dothideomycetidae</taxon>
        <taxon>Mycosphaerellales</taxon>
        <taxon>Mycosphaerellaceae</taxon>
        <taxon>Fulvia</taxon>
    </lineage>
</organism>
<protein>
    <submittedName>
        <fullName evidence="2">Uncharacterized protein</fullName>
    </submittedName>
</protein>
<feature type="compositionally biased region" description="Basic and acidic residues" evidence="1">
    <location>
        <begin position="63"/>
        <end position="72"/>
    </location>
</feature>
<feature type="compositionally biased region" description="Low complexity" evidence="1">
    <location>
        <begin position="1"/>
        <end position="12"/>
    </location>
</feature>
<dbReference type="OrthoDB" id="309640at2759"/>